<accession>A0AAD3NBQ2</accession>
<proteinExistence type="predicted"/>
<organism evidence="3 4">
    <name type="scientific">Lates japonicus</name>
    <name type="common">Japanese lates</name>
    <dbReference type="NCBI Taxonomy" id="270547"/>
    <lineage>
        <taxon>Eukaryota</taxon>
        <taxon>Metazoa</taxon>
        <taxon>Chordata</taxon>
        <taxon>Craniata</taxon>
        <taxon>Vertebrata</taxon>
        <taxon>Euteleostomi</taxon>
        <taxon>Actinopterygii</taxon>
        <taxon>Neopterygii</taxon>
        <taxon>Teleostei</taxon>
        <taxon>Neoteleostei</taxon>
        <taxon>Acanthomorphata</taxon>
        <taxon>Carangaria</taxon>
        <taxon>Carangaria incertae sedis</taxon>
        <taxon>Centropomidae</taxon>
        <taxon>Lates</taxon>
    </lineage>
</organism>
<reference evidence="3" key="1">
    <citation type="submission" date="2022-08" db="EMBL/GenBank/DDBJ databases">
        <title>Genome sequencing of akame (Lates japonicus).</title>
        <authorList>
            <person name="Hashiguchi Y."/>
            <person name="Takahashi H."/>
        </authorList>
    </citation>
    <scope>NUCLEOTIDE SEQUENCE</scope>
    <source>
        <strain evidence="3">Kochi</strain>
    </source>
</reference>
<comment type="caution">
    <text evidence="3">The sequence shown here is derived from an EMBL/GenBank/DDBJ whole genome shotgun (WGS) entry which is preliminary data.</text>
</comment>
<evidence type="ECO:0000256" key="1">
    <source>
        <dbReference type="SAM" id="MobiDB-lite"/>
    </source>
</evidence>
<gene>
    <name evidence="2" type="ORF">AKAME5_002084200</name>
    <name evidence="3" type="ORF">AKAME5_002084900</name>
</gene>
<dbReference type="EMBL" id="BRZM01000245">
    <property type="protein sequence ID" value="GLD69528.1"/>
    <property type="molecule type" value="Genomic_DNA"/>
</dbReference>
<sequence>MDTPQYPGYPSHYWYPQSHSTGHYANTYPSGSDVQPQYNPQVMPGGYPNGHGVYSPAQNQAVQLSRAVGHPASHTLSTNIIIILVHTVKGLPDILLDRTLTIVKVVMRCLQTPHTPVASLSIPILRRTRGHTLVRMHPHSSNGSRANSLHKTTMEILSVHHIPQHGQGPELVLHHLTNPRTNSTNVPHKSDPNPGQLHPQIPLTESPQK</sequence>
<feature type="compositionally biased region" description="Polar residues" evidence="1">
    <location>
        <begin position="178"/>
        <end position="187"/>
    </location>
</feature>
<feature type="region of interest" description="Disordered" evidence="1">
    <location>
        <begin position="177"/>
        <end position="209"/>
    </location>
</feature>
<evidence type="ECO:0000313" key="2">
    <source>
        <dbReference type="EMBL" id="GLD69528.1"/>
    </source>
</evidence>
<protein>
    <submittedName>
        <fullName evidence="3">BAG family molecular chaperone regulator 4</fullName>
    </submittedName>
</protein>
<evidence type="ECO:0000313" key="3">
    <source>
        <dbReference type="EMBL" id="GLD69535.1"/>
    </source>
</evidence>
<name>A0AAD3NBQ2_LATJO</name>
<dbReference type="AlphaFoldDB" id="A0AAD3NBQ2"/>
<evidence type="ECO:0000313" key="4">
    <source>
        <dbReference type="Proteomes" id="UP001279410"/>
    </source>
</evidence>
<dbReference type="EMBL" id="BRZM01000246">
    <property type="protein sequence ID" value="GLD69535.1"/>
    <property type="molecule type" value="Genomic_DNA"/>
</dbReference>
<keyword evidence="4" id="KW-1185">Reference proteome</keyword>
<dbReference type="Proteomes" id="UP001279410">
    <property type="component" value="Unassembled WGS sequence"/>
</dbReference>